<dbReference type="EMBL" id="DAKRPA010000012">
    <property type="protein sequence ID" value="DBA04051.1"/>
    <property type="molecule type" value="Genomic_DNA"/>
</dbReference>
<evidence type="ECO:0000256" key="3">
    <source>
        <dbReference type="ARBA" id="ARBA00046185"/>
    </source>
</evidence>
<sequence>MQRLRKTAGDVVVVGAGVAGCSAFYHLAKLNRGNPAFKPILVDALPPLSLTSANGSFSYRNWFPSDAEAPMRELVVRSIDQLDEISKQTDNMIELNRNGYLFVTREPAKIQEFLSMGKKLESNGGGTIRVHEPNDLKGYRYNSAKIQYDLDGCDLLLGIDNIRNVFPALQDSNAIAALHVRRCGSMNPFKLGNYELTKATEYCPYAQIMRGKVSDIFGIGGRVTGLKIESDNGDVHHVSTPNVVLATGPLYEESIKLLRERDLSSFDIPILNELHARAVFDDPHGTVSAISPLTFDTDPMGKLDFTPEERKQLLQKPDASRMLEEFPGGVHVRPYTNSKMMAVWTYDTDPVPPKYPVEEVLDQNYPEICLRGLTRLFPQLKPYLSDPQVRSSFKVNGGYYCKTLDNMPLIGPAPNTIQGVFLQSAMSGIGLMSSGASGELLASHVMGIKPTHPKLAQHASAFLPERFLDKKYVESLGEGRSCMGQV</sequence>
<organism evidence="5 6">
    <name type="scientific">Lagenidium giganteum</name>
    <dbReference type="NCBI Taxonomy" id="4803"/>
    <lineage>
        <taxon>Eukaryota</taxon>
        <taxon>Sar</taxon>
        <taxon>Stramenopiles</taxon>
        <taxon>Oomycota</taxon>
        <taxon>Peronosporomycetes</taxon>
        <taxon>Pythiales</taxon>
        <taxon>Pythiaceae</taxon>
    </lineage>
</organism>
<name>A0AAV2ZCL1_9STRA</name>
<evidence type="ECO:0000259" key="4">
    <source>
        <dbReference type="Pfam" id="PF01266"/>
    </source>
</evidence>
<reference evidence="5" key="2">
    <citation type="journal article" date="2023" name="Microbiol Resour">
        <title>Decontamination and Annotation of the Draft Genome Sequence of the Oomycete Lagenidium giganteum ARSEF 373.</title>
        <authorList>
            <person name="Morgan W.R."/>
            <person name="Tartar A."/>
        </authorList>
    </citation>
    <scope>NUCLEOTIDE SEQUENCE</scope>
    <source>
        <strain evidence="5">ARSEF 373</strain>
    </source>
</reference>
<dbReference type="SUPFAM" id="SSF51905">
    <property type="entry name" value="FAD/NAD(P)-binding domain"/>
    <property type="match status" value="1"/>
</dbReference>
<dbReference type="AlphaFoldDB" id="A0AAV2ZCL1"/>
<evidence type="ECO:0000313" key="6">
    <source>
        <dbReference type="Proteomes" id="UP001146120"/>
    </source>
</evidence>
<feature type="domain" description="FAD dependent oxidoreductase" evidence="4">
    <location>
        <begin position="10"/>
        <end position="442"/>
    </location>
</feature>
<keyword evidence="1" id="KW-0560">Oxidoreductase</keyword>
<dbReference type="Gene3D" id="3.50.50.60">
    <property type="entry name" value="FAD/NAD(P)-binding domain"/>
    <property type="match status" value="1"/>
</dbReference>
<dbReference type="GO" id="GO:0005737">
    <property type="term" value="C:cytoplasm"/>
    <property type="evidence" value="ECO:0007669"/>
    <property type="project" value="TreeGrafter"/>
</dbReference>
<evidence type="ECO:0000313" key="5">
    <source>
        <dbReference type="EMBL" id="DBA04051.1"/>
    </source>
</evidence>
<dbReference type="PANTHER" id="PTHR13847:SF287">
    <property type="entry name" value="FAD-DEPENDENT OXIDOREDUCTASE DOMAIN-CONTAINING PROTEIN 1"/>
    <property type="match status" value="1"/>
</dbReference>
<dbReference type="PROSITE" id="PS51257">
    <property type="entry name" value="PROKAR_LIPOPROTEIN"/>
    <property type="match status" value="1"/>
</dbReference>
<accession>A0AAV2ZCL1</accession>
<dbReference type="Gene3D" id="3.30.9.10">
    <property type="entry name" value="D-Amino Acid Oxidase, subunit A, domain 2"/>
    <property type="match status" value="1"/>
</dbReference>
<dbReference type="Pfam" id="PF01266">
    <property type="entry name" value="DAO"/>
    <property type="match status" value="1"/>
</dbReference>
<dbReference type="GO" id="GO:0016491">
    <property type="term" value="F:oxidoreductase activity"/>
    <property type="evidence" value="ECO:0007669"/>
    <property type="project" value="UniProtKB-KW"/>
</dbReference>
<proteinExistence type="predicted"/>
<comment type="function">
    <text evidence="3">Required for the assembly of the mitochondrial membrane respiratory chain NADH dehydrogenase (Complex I). Involved in mid-late stages of complex I assembly.</text>
</comment>
<gene>
    <name evidence="5" type="ORF">N0F65_009398</name>
</gene>
<comment type="caution">
    <text evidence="5">The sequence shown here is derived from an EMBL/GenBank/DDBJ whole genome shotgun (WGS) entry which is preliminary data.</text>
</comment>
<evidence type="ECO:0000256" key="2">
    <source>
        <dbReference type="ARBA" id="ARBA00039785"/>
    </source>
</evidence>
<dbReference type="PANTHER" id="PTHR13847">
    <property type="entry name" value="SARCOSINE DEHYDROGENASE-RELATED"/>
    <property type="match status" value="1"/>
</dbReference>
<dbReference type="Proteomes" id="UP001146120">
    <property type="component" value="Unassembled WGS sequence"/>
</dbReference>
<dbReference type="InterPro" id="IPR036188">
    <property type="entry name" value="FAD/NAD-bd_sf"/>
</dbReference>
<dbReference type="InterPro" id="IPR006076">
    <property type="entry name" value="FAD-dep_OxRdtase"/>
</dbReference>
<evidence type="ECO:0000256" key="1">
    <source>
        <dbReference type="ARBA" id="ARBA00023002"/>
    </source>
</evidence>
<reference evidence="5" key="1">
    <citation type="submission" date="2022-11" db="EMBL/GenBank/DDBJ databases">
        <authorList>
            <person name="Morgan W.R."/>
            <person name="Tartar A."/>
        </authorList>
    </citation>
    <scope>NUCLEOTIDE SEQUENCE</scope>
    <source>
        <strain evidence="5">ARSEF 373</strain>
    </source>
</reference>
<protein>
    <recommendedName>
        <fullName evidence="2">FAD-dependent oxidoreductase domain-containing protein 1</fullName>
    </recommendedName>
</protein>
<keyword evidence="6" id="KW-1185">Reference proteome</keyword>